<dbReference type="GO" id="GO:0005576">
    <property type="term" value="C:extracellular region"/>
    <property type="evidence" value="ECO:0007669"/>
    <property type="project" value="UniProtKB-SubCell"/>
</dbReference>
<evidence type="ECO:0000256" key="5">
    <source>
        <dbReference type="ARBA" id="ARBA00022516"/>
    </source>
</evidence>
<evidence type="ECO:0000256" key="8">
    <source>
        <dbReference type="ARBA" id="ARBA00022692"/>
    </source>
</evidence>
<dbReference type="AlphaFoldDB" id="A0A1H9YPF0"/>
<evidence type="ECO:0000256" key="14">
    <source>
        <dbReference type="ARBA" id="ARBA00023264"/>
    </source>
</evidence>
<dbReference type="EMBL" id="FOHO01000001">
    <property type="protein sequence ID" value="SES70966.1"/>
    <property type="molecule type" value="Genomic_DNA"/>
</dbReference>
<evidence type="ECO:0000256" key="6">
    <source>
        <dbReference type="ARBA" id="ARBA00022525"/>
    </source>
</evidence>
<dbReference type="PROSITE" id="PS50035">
    <property type="entry name" value="PLD"/>
    <property type="match status" value="2"/>
</dbReference>
<evidence type="ECO:0000256" key="16">
    <source>
        <dbReference type="SAM" id="Phobius"/>
    </source>
</evidence>
<dbReference type="InterPro" id="IPR001736">
    <property type="entry name" value="PLipase_D/transphosphatidylase"/>
</dbReference>
<dbReference type="GO" id="GO:0008808">
    <property type="term" value="F:cardiolipin synthase activity"/>
    <property type="evidence" value="ECO:0007669"/>
    <property type="project" value="UniProtKB-UniRule"/>
</dbReference>
<proteinExistence type="predicted"/>
<keyword evidence="9" id="KW-0677">Repeat</keyword>
<dbReference type="Pfam" id="PF13396">
    <property type="entry name" value="PLDc_N"/>
    <property type="match status" value="1"/>
</dbReference>
<dbReference type="InterPro" id="IPR027379">
    <property type="entry name" value="CLS_N"/>
</dbReference>
<dbReference type="Pfam" id="PF13091">
    <property type="entry name" value="PLDc_2"/>
    <property type="match status" value="2"/>
</dbReference>
<dbReference type="GO" id="GO:0005886">
    <property type="term" value="C:plasma membrane"/>
    <property type="evidence" value="ECO:0007669"/>
    <property type="project" value="UniProtKB-SubCell"/>
</dbReference>
<evidence type="ECO:0000256" key="2">
    <source>
        <dbReference type="ARBA" id="ARBA00004613"/>
    </source>
</evidence>
<evidence type="ECO:0000256" key="11">
    <source>
        <dbReference type="ARBA" id="ARBA00023098"/>
    </source>
</evidence>
<evidence type="ECO:0000256" key="15">
    <source>
        <dbReference type="NCBIfam" id="TIGR04265"/>
    </source>
</evidence>
<name>A0A1H9YPF0_9RHOB</name>
<evidence type="ECO:0000313" key="18">
    <source>
        <dbReference type="EMBL" id="SES70966.1"/>
    </source>
</evidence>
<evidence type="ECO:0000256" key="3">
    <source>
        <dbReference type="ARBA" id="ARBA00004651"/>
    </source>
</evidence>
<dbReference type="PANTHER" id="PTHR21248">
    <property type="entry name" value="CARDIOLIPIN SYNTHASE"/>
    <property type="match status" value="1"/>
</dbReference>
<keyword evidence="12 16" id="KW-0472">Membrane</keyword>
<keyword evidence="10 16" id="KW-1133">Transmembrane helix</keyword>
<comment type="function">
    <text evidence="1">Could be a virulence factor.</text>
</comment>
<keyword evidence="11" id="KW-0443">Lipid metabolism</keyword>
<evidence type="ECO:0000313" key="19">
    <source>
        <dbReference type="Proteomes" id="UP000199180"/>
    </source>
</evidence>
<keyword evidence="8 16" id="KW-0812">Transmembrane</keyword>
<evidence type="ECO:0000256" key="1">
    <source>
        <dbReference type="ARBA" id="ARBA00003145"/>
    </source>
</evidence>
<dbReference type="SMART" id="SM00155">
    <property type="entry name" value="PLDc"/>
    <property type="match status" value="2"/>
</dbReference>
<sequence length="485" mass="53906">MPGCMAKMRRMWASFYLLLHTALTLGFIARVLIRPRLDPSVRLAWIMVIEALPIFGILTYLLFGEVRMNQAEVQRMADVRDRLTGLRLPSPNRLRRPASQLRPAIAANRAVGGMDAVDGNRVRLLPEADAAIDEMVDAIDRAQDHVHLLFYIWLPDHSGTKLAEAVMRASSRGVKCRVIVDALGSRSFVRSELWDRMQASGADCVTAFPWGLPFISILFQRLDLRNHRKIAVIDNRLGFTGSRNCADMAFAIKARYAPWVDILVSVEGPAVRQLQSVFLGDWMSYTGRDLGDMLISIDAVAQPGQAAQVVATGPDRRAGSVSECLATMLHSARDHVTITTPYYVPDAPLDSAIRAAARRGVQVTMILPARNDSRVVGATSEGFYYGLLAAGVRLFLFEPGLLHAKIATVDGQMAMIGSANLDRRSFELNYEVNMALFDTDFVGQLDQRQASYVARARELTLQEVRDWSWARRLRNNLLALASPLL</sequence>
<dbReference type="CDD" id="cd09152">
    <property type="entry name" value="PLDc_EcCLS_like_1"/>
    <property type="match status" value="1"/>
</dbReference>
<keyword evidence="13" id="KW-0594">Phospholipid biosynthesis</keyword>
<keyword evidence="19" id="KW-1185">Reference proteome</keyword>
<keyword evidence="4" id="KW-1003">Cell membrane</keyword>
<evidence type="ECO:0000256" key="13">
    <source>
        <dbReference type="ARBA" id="ARBA00023209"/>
    </source>
</evidence>
<comment type="subcellular location">
    <subcellularLocation>
        <location evidence="3">Cell membrane</location>
        <topology evidence="3">Multi-pass membrane protein</topology>
    </subcellularLocation>
    <subcellularLocation>
        <location evidence="2">Secreted</location>
    </subcellularLocation>
</comment>
<organism evidence="18 19">
    <name type="scientific">Paracoccus homiensis</name>
    <dbReference type="NCBI Taxonomy" id="364199"/>
    <lineage>
        <taxon>Bacteria</taxon>
        <taxon>Pseudomonadati</taxon>
        <taxon>Pseudomonadota</taxon>
        <taxon>Alphaproteobacteria</taxon>
        <taxon>Rhodobacterales</taxon>
        <taxon>Paracoccaceae</taxon>
        <taxon>Paracoccus</taxon>
    </lineage>
</organism>
<feature type="domain" description="PLD phosphodiesterase" evidence="17">
    <location>
        <begin position="398"/>
        <end position="425"/>
    </location>
</feature>
<keyword evidence="7" id="KW-0808">Transferase</keyword>
<dbReference type="CDD" id="cd09158">
    <property type="entry name" value="PLDc_EcCLS_like_2"/>
    <property type="match status" value="1"/>
</dbReference>
<protein>
    <recommendedName>
        <fullName evidence="15">Cardiolipin synthase</fullName>
        <ecNumber evidence="15">2.7.8.-</ecNumber>
    </recommendedName>
</protein>
<dbReference type="NCBIfam" id="TIGR04265">
    <property type="entry name" value="bac_cardiolipin"/>
    <property type="match status" value="1"/>
</dbReference>
<dbReference type="EC" id="2.7.8.-" evidence="15"/>
<dbReference type="PANTHER" id="PTHR21248:SF22">
    <property type="entry name" value="PHOSPHOLIPASE D"/>
    <property type="match status" value="1"/>
</dbReference>
<evidence type="ECO:0000256" key="10">
    <source>
        <dbReference type="ARBA" id="ARBA00022989"/>
    </source>
</evidence>
<gene>
    <name evidence="18" type="ORF">SAMN04489858_101254</name>
</gene>
<evidence type="ECO:0000256" key="12">
    <source>
        <dbReference type="ARBA" id="ARBA00023136"/>
    </source>
</evidence>
<keyword evidence="5" id="KW-0444">Lipid biosynthesis</keyword>
<evidence type="ECO:0000259" key="17">
    <source>
        <dbReference type="PROSITE" id="PS50035"/>
    </source>
</evidence>
<dbReference type="Gene3D" id="3.30.870.10">
    <property type="entry name" value="Endonuclease Chain A"/>
    <property type="match status" value="3"/>
</dbReference>
<dbReference type="InterPro" id="IPR025202">
    <property type="entry name" value="PLD-like_dom"/>
</dbReference>
<dbReference type="Proteomes" id="UP000199180">
    <property type="component" value="Unassembled WGS sequence"/>
</dbReference>
<keyword evidence="14" id="KW-1208">Phospholipid metabolism</keyword>
<feature type="domain" description="PLD phosphodiesterase" evidence="17">
    <location>
        <begin position="222"/>
        <end position="249"/>
    </location>
</feature>
<evidence type="ECO:0000256" key="9">
    <source>
        <dbReference type="ARBA" id="ARBA00022737"/>
    </source>
</evidence>
<accession>A0A1H9YPF0</accession>
<dbReference type="SUPFAM" id="SSF56024">
    <property type="entry name" value="Phospholipase D/nuclease"/>
    <property type="match status" value="2"/>
</dbReference>
<dbReference type="STRING" id="364199.SAMN04489858_101254"/>
<dbReference type="GO" id="GO:0032049">
    <property type="term" value="P:cardiolipin biosynthetic process"/>
    <property type="evidence" value="ECO:0007669"/>
    <property type="project" value="UniProtKB-UniRule"/>
</dbReference>
<keyword evidence="6" id="KW-0964">Secreted</keyword>
<dbReference type="InterPro" id="IPR022924">
    <property type="entry name" value="Cardiolipin_synthase"/>
</dbReference>
<feature type="transmembrane region" description="Helical" evidence="16">
    <location>
        <begin position="43"/>
        <end position="63"/>
    </location>
</feature>
<evidence type="ECO:0000256" key="4">
    <source>
        <dbReference type="ARBA" id="ARBA00022475"/>
    </source>
</evidence>
<evidence type="ECO:0000256" key="7">
    <source>
        <dbReference type="ARBA" id="ARBA00022679"/>
    </source>
</evidence>
<reference evidence="18 19" key="1">
    <citation type="submission" date="2016-10" db="EMBL/GenBank/DDBJ databases">
        <authorList>
            <person name="de Groot N.N."/>
        </authorList>
    </citation>
    <scope>NUCLEOTIDE SEQUENCE [LARGE SCALE GENOMIC DNA]</scope>
    <source>
        <strain evidence="18 19">DSM 17862</strain>
    </source>
</reference>